<protein>
    <submittedName>
        <fullName evidence="2">RHTO0S10e02476g2_1</fullName>
    </submittedName>
</protein>
<feature type="signal peptide" evidence="1">
    <location>
        <begin position="1"/>
        <end position="20"/>
    </location>
</feature>
<evidence type="ECO:0000256" key="1">
    <source>
        <dbReference type="SAM" id="SignalP"/>
    </source>
</evidence>
<evidence type="ECO:0000313" key="2">
    <source>
        <dbReference type="EMBL" id="CDR44884.1"/>
    </source>
</evidence>
<organism evidence="2">
    <name type="scientific">Rhodotorula toruloides</name>
    <name type="common">Yeast</name>
    <name type="synonym">Rhodosporidium toruloides</name>
    <dbReference type="NCBI Taxonomy" id="5286"/>
    <lineage>
        <taxon>Eukaryota</taxon>
        <taxon>Fungi</taxon>
        <taxon>Dikarya</taxon>
        <taxon>Basidiomycota</taxon>
        <taxon>Pucciniomycotina</taxon>
        <taxon>Microbotryomycetes</taxon>
        <taxon>Sporidiobolales</taxon>
        <taxon>Sporidiobolaceae</taxon>
        <taxon>Rhodotorula</taxon>
    </lineage>
</organism>
<accession>A0A061BAH0</accession>
<proteinExistence type="predicted"/>
<keyword evidence="1" id="KW-0732">Signal</keyword>
<name>A0A061BAH0_RHOTO</name>
<reference evidence="2" key="1">
    <citation type="journal article" date="2014" name="Genome Announc.">
        <title>Draft genome sequence of Rhodosporidium toruloides CECT1137, an oleaginous yeast of biotechnological interest.</title>
        <authorList>
            <person name="Morin N."/>
            <person name="Calcas X."/>
            <person name="Devillers H."/>
            <person name="Durrens P."/>
            <person name="Sherman D.J."/>
            <person name="Nicaud J.-M."/>
            <person name="Neuveglise C."/>
        </authorList>
    </citation>
    <scope>NUCLEOTIDE SEQUENCE</scope>
    <source>
        <strain evidence="2">CECT1137</strain>
    </source>
</reference>
<dbReference type="EMBL" id="LK052945">
    <property type="protein sequence ID" value="CDR44884.1"/>
    <property type="molecule type" value="Genomic_DNA"/>
</dbReference>
<sequence length="56" mass="6519">MPVPPLPLELVRLILSFAAASLPKVERRENCLAFAQRNRSRRTHRSTTRLRRFDCA</sequence>
<feature type="chain" id="PRO_5030001737" evidence="1">
    <location>
        <begin position="21"/>
        <end position="56"/>
    </location>
</feature>
<gene>
    <name evidence="2" type="ORF">RHTO0S_10e02476g</name>
</gene>
<dbReference type="AlphaFoldDB" id="A0A061BAH0"/>